<evidence type="ECO:0000313" key="4">
    <source>
        <dbReference type="EMBL" id="HEN15652.1"/>
    </source>
</evidence>
<feature type="domain" description="Prokaryotic-type class I peptide chain release factors" evidence="3">
    <location>
        <begin position="20"/>
        <end position="76"/>
    </location>
</feature>
<sequence length="174" mass="19146">MDTPLPHPATLPPEQLRGQCELGTARRRGPGGQHRNKTESAVVLKHSATGVEGQASERRSQADNLRVAMKRLRVNVALEVRCLELGESAPTPLWRSRCPKGRIVINPGHDDFAALLAEALDVVAARHGHITSSAEQLGCTSSQLQKFLQLEPRAWQLVNQWRKQYGLPALERAG</sequence>
<accession>A0A7C2P189</accession>
<comment type="similarity">
    <text evidence="1">Belongs to the prokaryotic/mitochondrial release factor family.</text>
</comment>
<proteinExistence type="inferred from homology"/>
<feature type="compositionally biased region" description="Pro residues" evidence="2">
    <location>
        <begin position="1"/>
        <end position="11"/>
    </location>
</feature>
<dbReference type="SUPFAM" id="SSF75620">
    <property type="entry name" value="Release factor"/>
    <property type="match status" value="1"/>
</dbReference>
<dbReference type="Gene3D" id="3.30.160.20">
    <property type="match status" value="1"/>
</dbReference>
<dbReference type="AlphaFoldDB" id="A0A7C2P189"/>
<dbReference type="GO" id="GO:0003747">
    <property type="term" value="F:translation release factor activity"/>
    <property type="evidence" value="ECO:0007669"/>
    <property type="project" value="InterPro"/>
</dbReference>
<evidence type="ECO:0000256" key="2">
    <source>
        <dbReference type="SAM" id="MobiDB-lite"/>
    </source>
</evidence>
<dbReference type="PANTHER" id="PTHR43804">
    <property type="entry name" value="LD18447P"/>
    <property type="match status" value="1"/>
</dbReference>
<gene>
    <name evidence="4" type="ORF">ENQ76_09315</name>
</gene>
<comment type="caution">
    <text evidence="4">The sequence shown here is derived from an EMBL/GenBank/DDBJ whole genome shotgun (WGS) entry which is preliminary data.</text>
</comment>
<dbReference type="InterPro" id="IPR050057">
    <property type="entry name" value="Prokaryotic/Mito_RF"/>
</dbReference>
<feature type="region of interest" description="Disordered" evidence="2">
    <location>
        <begin position="1"/>
        <end position="39"/>
    </location>
</feature>
<dbReference type="InterPro" id="IPR045853">
    <property type="entry name" value="Pep_chain_release_fac_I_sf"/>
</dbReference>
<protein>
    <submittedName>
        <fullName evidence="4">Peptide chain release factor-like protein</fullName>
    </submittedName>
</protein>
<name>A0A7C2P189_9PLAN</name>
<dbReference type="Pfam" id="PF00472">
    <property type="entry name" value="RF-1"/>
    <property type="match status" value="1"/>
</dbReference>
<dbReference type="EMBL" id="DSOK01000262">
    <property type="protein sequence ID" value="HEN15652.1"/>
    <property type="molecule type" value="Genomic_DNA"/>
</dbReference>
<dbReference type="InterPro" id="IPR000352">
    <property type="entry name" value="Pep_chain_release_fac_I"/>
</dbReference>
<dbReference type="PANTHER" id="PTHR43804:SF6">
    <property type="entry name" value="CLASS I PEPTIDE CHAIN RELEASE FACTOR"/>
    <property type="match status" value="1"/>
</dbReference>
<organism evidence="4">
    <name type="scientific">Schlesneria paludicola</name>
    <dbReference type="NCBI Taxonomy" id="360056"/>
    <lineage>
        <taxon>Bacteria</taxon>
        <taxon>Pseudomonadati</taxon>
        <taxon>Planctomycetota</taxon>
        <taxon>Planctomycetia</taxon>
        <taxon>Planctomycetales</taxon>
        <taxon>Planctomycetaceae</taxon>
        <taxon>Schlesneria</taxon>
    </lineage>
</organism>
<evidence type="ECO:0000259" key="3">
    <source>
        <dbReference type="Pfam" id="PF00472"/>
    </source>
</evidence>
<evidence type="ECO:0000256" key="1">
    <source>
        <dbReference type="ARBA" id="ARBA00010835"/>
    </source>
</evidence>
<reference evidence="4" key="1">
    <citation type="journal article" date="2020" name="mSystems">
        <title>Genome- and Community-Level Interaction Insights into Carbon Utilization and Element Cycling Functions of Hydrothermarchaeota in Hydrothermal Sediment.</title>
        <authorList>
            <person name="Zhou Z."/>
            <person name="Liu Y."/>
            <person name="Xu W."/>
            <person name="Pan J."/>
            <person name="Luo Z.H."/>
            <person name="Li M."/>
        </authorList>
    </citation>
    <scope>NUCLEOTIDE SEQUENCE [LARGE SCALE GENOMIC DNA]</scope>
    <source>
        <strain evidence="4">SpSt-339</strain>
    </source>
</reference>